<dbReference type="SUPFAM" id="SSF56112">
    <property type="entry name" value="Protein kinase-like (PK-like)"/>
    <property type="match status" value="1"/>
</dbReference>
<keyword evidence="5" id="KW-1185">Reference proteome</keyword>
<dbReference type="InterPro" id="IPR011009">
    <property type="entry name" value="Kinase-like_dom_sf"/>
</dbReference>
<keyword evidence="1" id="KW-0547">Nucleotide-binding</keyword>
<evidence type="ECO:0000259" key="3">
    <source>
        <dbReference type="PROSITE" id="PS50011"/>
    </source>
</evidence>
<dbReference type="RefSeq" id="XP_016256543.1">
    <property type="nucleotide sequence ID" value="XM_016413095.1"/>
</dbReference>
<dbReference type="GO" id="GO:0004672">
    <property type="term" value="F:protein kinase activity"/>
    <property type="evidence" value="ECO:0007669"/>
    <property type="project" value="InterPro"/>
</dbReference>
<keyword evidence="2" id="KW-0067">ATP-binding</keyword>
<dbReference type="InterPro" id="IPR000719">
    <property type="entry name" value="Prot_kinase_dom"/>
</dbReference>
<evidence type="ECO:0000256" key="1">
    <source>
        <dbReference type="ARBA" id="ARBA00022741"/>
    </source>
</evidence>
<protein>
    <recommendedName>
        <fullName evidence="3">Protein kinase domain-containing protein</fullName>
    </recommendedName>
</protein>
<evidence type="ECO:0000313" key="4">
    <source>
        <dbReference type="EMBL" id="KIW36327.1"/>
    </source>
</evidence>
<dbReference type="HOGENOM" id="CLU_000288_31_3_1"/>
<dbReference type="PROSITE" id="PS50011">
    <property type="entry name" value="PROTEIN_KINASE_DOM"/>
    <property type="match status" value="1"/>
</dbReference>
<dbReference type="OrthoDB" id="4119972at2759"/>
<evidence type="ECO:0000256" key="2">
    <source>
        <dbReference type="ARBA" id="ARBA00022840"/>
    </source>
</evidence>
<dbReference type="InterPro" id="IPR050198">
    <property type="entry name" value="Non-receptor_tyrosine_kinases"/>
</dbReference>
<dbReference type="AlphaFoldDB" id="A0A0D2BFP2"/>
<dbReference type="GeneID" id="27363499"/>
<dbReference type="PANTHER" id="PTHR24418">
    <property type="entry name" value="TYROSINE-PROTEIN KINASE"/>
    <property type="match status" value="1"/>
</dbReference>
<dbReference type="EMBL" id="KN847362">
    <property type="protein sequence ID" value="KIW36327.1"/>
    <property type="molecule type" value="Genomic_DNA"/>
</dbReference>
<accession>A0A0D2BFP2</accession>
<name>A0A0D2BFP2_9EURO</name>
<gene>
    <name evidence="4" type="ORF">PV06_11425</name>
</gene>
<reference evidence="4 5" key="1">
    <citation type="submission" date="2015-01" db="EMBL/GenBank/DDBJ databases">
        <title>The Genome Sequence of Exophiala oligosperma CBS72588.</title>
        <authorList>
            <consortium name="The Broad Institute Genomics Platform"/>
            <person name="Cuomo C."/>
            <person name="de Hoog S."/>
            <person name="Gorbushina A."/>
            <person name="Stielow B."/>
            <person name="Teixiera M."/>
            <person name="Abouelleil A."/>
            <person name="Chapman S.B."/>
            <person name="Priest M."/>
            <person name="Young S.K."/>
            <person name="Wortman J."/>
            <person name="Nusbaum C."/>
            <person name="Birren B."/>
        </authorList>
    </citation>
    <scope>NUCLEOTIDE SEQUENCE [LARGE SCALE GENOMIC DNA]</scope>
    <source>
        <strain evidence="4 5">CBS 72588</strain>
    </source>
</reference>
<sequence>MLLYHPTDHHIHAHRSVHRGTLEMPKHIQGSTAIIIITGSRAAKIYSGNDENFIRECNVFRRLGRHPNVVELHYVQDRTIVLQAGRCLREILKEGDISNEQQEKWVSGLACGLQYMHDNNVIHADLNAANAIISGDDVAMWLDFGGSQIDDQEALANYDEYSYRPPEHPDPPISQATDIFAFGCTVFEIETGAPPFYNETKHMSQDGKLSYVEDMYRQRFFPSVENLRFRSIIMGCWQGRYESMSELNQDLNSMRVQRSQSLPWYYFPAMRTAIREGLCRLWPYLNL</sequence>
<dbReference type="Gene3D" id="1.10.510.10">
    <property type="entry name" value="Transferase(Phosphotransferase) domain 1"/>
    <property type="match status" value="1"/>
</dbReference>
<evidence type="ECO:0000313" key="5">
    <source>
        <dbReference type="Proteomes" id="UP000053342"/>
    </source>
</evidence>
<dbReference type="STRING" id="215243.A0A0D2BFP2"/>
<dbReference type="VEuPathDB" id="FungiDB:PV06_11425"/>
<organism evidence="4 5">
    <name type="scientific">Exophiala oligosperma</name>
    <dbReference type="NCBI Taxonomy" id="215243"/>
    <lineage>
        <taxon>Eukaryota</taxon>
        <taxon>Fungi</taxon>
        <taxon>Dikarya</taxon>
        <taxon>Ascomycota</taxon>
        <taxon>Pezizomycotina</taxon>
        <taxon>Eurotiomycetes</taxon>
        <taxon>Chaetothyriomycetidae</taxon>
        <taxon>Chaetothyriales</taxon>
        <taxon>Herpotrichiellaceae</taxon>
        <taxon>Exophiala</taxon>
    </lineage>
</organism>
<feature type="domain" description="Protein kinase" evidence="3">
    <location>
        <begin position="1"/>
        <end position="265"/>
    </location>
</feature>
<dbReference type="Pfam" id="PF00069">
    <property type="entry name" value="Pkinase"/>
    <property type="match status" value="1"/>
</dbReference>
<dbReference type="Proteomes" id="UP000053342">
    <property type="component" value="Unassembled WGS sequence"/>
</dbReference>
<dbReference type="GO" id="GO:0005524">
    <property type="term" value="F:ATP binding"/>
    <property type="evidence" value="ECO:0007669"/>
    <property type="project" value="UniProtKB-KW"/>
</dbReference>
<proteinExistence type="predicted"/>